<dbReference type="OrthoDB" id="4486475at2"/>
<feature type="transmembrane region" description="Helical" evidence="1">
    <location>
        <begin position="36"/>
        <end position="56"/>
    </location>
</feature>
<name>A0A3S3A8F8_9NOCA</name>
<dbReference type="Proteomes" id="UP000284333">
    <property type="component" value="Unassembled WGS sequence"/>
</dbReference>
<keyword evidence="1" id="KW-1133">Transmembrane helix</keyword>
<gene>
    <name evidence="2" type="ORF">EF834_05095</name>
</gene>
<keyword evidence="1" id="KW-0812">Transmembrane</keyword>
<organism evidence="2 3">
    <name type="scientific">Rhodococcus spongiicola</name>
    <dbReference type="NCBI Taxonomy" id="2487352"/>
    <lineage>
        <taxon>Bacteria</taxon>
        <taxon>Bacillati</taxon>
        <taxon>Actinomycetota</taxon>
        <taxon>Actinomycetes</taxon>
        <taxon>Mycobacteriales</taxon>
        <taxon>Nocardiaceae</taxon>
        <taxon>Rhodococcus</taxon>
    </lineage>
</organism>
<proteinExistence type="predicted"/>
<feature type="transmembrane region" description="Helical" evidence="1">
    <location>
        <begin position="96"/>
        <end position="116"/>
    </location>
</feature>
<sequence>MPEPDESPPRLGTQRSDRDAAPVDFWSNERTELARLLVGHLALWTSVLIAFVLRAYSAGNLGWTGVYTQILVISVGLAFAVSVAARSRLRAGIGAALALSVPVVRALVMGVLGVFADEVGYYGYRAILITLAVTGVTAATAGWLVAQRSRRACLRALPLAAVLTLAMYLLIVFIESGAFGYTVFHIFNPIFSNWLGHTVFVIPAVITAWVAVAHDRRFSKADPAAAPSSPPNRA</sequence>
<feature type="transmembrane region" description="Helical" evidence="1">
    <location>
        <begin position="156"/>
        <end position="174"/>
    </location>
</feature>
<comment type="caution">
    <text evidence="2">The sequence shown here is derived from an EMBL/GenBank/DDBJ whole genome shotgun (WGS) entry which is preliminary data.</text>
</comment>
<keyword evidence="3" id="KW-1185">Reference proteome</keyword>
<evidence type="ECO:0000313" key="3">
    <source>
        <dbReference type="Proteomes" id="UP000284333"/>
    </source>
</evidence>
<evidence type="ECO:0000256" key="1">
    <source>
        <dbReference type="SAM" id="Phobius"/>
    </source>
</evidence>
<feature type="transmembrane region" description="Helical" evidence="1">
    <location>
        <begin position="122"/>
        <end position="144"/>
    </location>
</feature>
<dbReference type="RefSeq" id="WP_127946156.1">
    <property type="nucleotide sequence ID" value="NZ_RKLN01000002.1"/>
</dbReference>
<accession>A0A3S3A8F8</accession>
<keyword evidence="1" id="KW-0472">Membrane</keyword>
<dbReference type="EMBL" id="RKLN01000002">
    <property type="protein sequence ID" value="RVW04462.1"/>
    <property type="molecule type" value="Genomic_DNA"/>
</dbReference>
<feature type="transmembrane region" description="Helical" evidence="1">
    <location>
        <begin position="194"/>
        <end position="212"/>
    </location>
</feature>
<evidence type="ECO:0000313" key="2">
    <source>
        <dbReference type="EMBL" id="RVW04462.1"/>
    </source>
</evidence>
<feature type="transmembrane region" description="Helical" evidence="1">
    <location>
        <begin position="62"/>
        <end position="84"/>
    </location>
</feature>
<protein>
    <submittedName>
        <fullName evidence="2">Uncharacterized protein</fullName>
    </submittedName>
</protein>
<reference evidence="2 3" key="1">
    <citation type="submission" date="2018-11" db="EMBL/GenBank/DDBJ databases">
        <title>Rhodococcus spongicola sp. nov. and Rhodococcus xishaensis sp. nov. from marine sponges.</title>
        <authorList>
            <person name="Li L."/>
            <person name="Lin H.W."/>
        </authorList>
    </citation>
    <scope>NUCLEOTIDE SEQUENCE [LARGE SCALE GENOMIC DNA]</scope>
    <source>
        <strain evidence="2 3">LHW50502</strain>
    </source>
</reference>
<dbReference type="AlphaFoldDB" id="A0A3S3A8F8"/>